<keyword evidence="1" id="KW-1133">Transmembrane helix</keyword>
<name>K4I1V3_9CAUD</name>
<keyword evidence="3" id="KW-1185">Reference proteome</keyword>
<dbReference type="Proteomes" id="UP000008061">
    <property type="component" value="Segment"/>
</dbReference>
<evidence type="ECO:0000313" key="2">
    <source>
        <dbReference type="EMBL" id="AFU63072.1"/>
    </source>
</evidence>
<keyword evidence="1" id="KW-0472">Membrane</keyword>
<organism evidence="2 3">
    <name type="scientific">Lactobacillus phage ATCC 8014-B2</name>
    <dbReference type="NCBI Taxonomy" id="1225795"/>
    <lineage>
        <taxon>Viruses</taxon>
        <taxon>Duplodnaviria</taxon>
        <taxon>Heunggongvirae</taxon>
        <taxon>Uroviricota</taxon>
        <taxon>Caudoviricetes</taxon>
        <taxon>Tybeckvirinae</taxon>
        <taxon>Douglaswolinvirus</taxon>
        <taxon>Douglaswolinvirus B2</taxon>
    </lineage>
</organism>
<accession>K4I1V3</accession>
<keyword evidence="1" id="KW-0812">Transmembrane</keyword>
<sequence length="77" mass="8649">MDIFISFCVGFMTMFLILVAIGLVMFAISMIEQTKVCQFILNNNIIYNVILTILILAAIAIFVYATIYIGQLMMSQA</sequence>
<dbReference type="EMBL" id="JX486088">
    <property type="protein sequence ID" value="AFU63072.1"/>
    <property type="molecule type" value="Genomic_DNA"/>
</dbReference>
<reference evidence="2 3" key="1">
    <citation type="journal article" date="2012" name="Appl. Environ. Microbiol.">
        <title>Characterization of Two Virulent Phages of Lactobacillus plantarum.</title>
        <authorList>
            <person name="Briggiler Marco M."/>
            <person name="Garneau J.E."/>
            <person name="Tremblay D."/>
            <person name="Quiberoni A."/>
            <person name="Moineau S."/>
        </authorList>
    </citation>
    <scope>NUCLEOTIDE SEQUENCE [LARGE SCALE GENOMIC DNA]</scope>
</reference>
<gene>
    <name evidence="2" type="ORF">8014-B2_005</name>
</gene>
<evidence type="ECO:0000313" key="3">
    <source>
        <dbReference type="Proteomes" id="UP000008061"/>
    </source>
</evidence>
<feature type="transmembrane region" description="Helical" evidence="1">
    <location>
        <begin position="7"/>
        <end position="30"/>
    </location>
</feature>
<feature type="transmembrane region" description="Helical" evidence="1">
    <location>
        <begin position="45"/>
        <end position="69"/>
    </location>
</feature>
<proteinExistence type="predicted"/>
<protein>
    <submittedName>
        <fullName evidence="2">Uncharacterized protein</fullName>
    </submittedName>
</protein>
<evidence type="ECO:0000256" key="1">
    <source>
        <dbReference type="SAM" id="Phobius"/>
    </source>
</evidence>